<evidence type="ECO:0000313" key="3">
    <source>
        <dbReference type="Proteomes" id="UP000255168"/>
    </source>
</evidence>
<evidence type="ECO:0000313" key="4">
    <source>
        <dbReference type="Proteomes" id="UP000256710"/>
    </source>
</evidence>
<evidence type="ECO:0000313" key="1">
    <source>
        <dbReference type="EMBL" id="SOZ36084.1"/>
    </source>
</evidence>
<dbReference type="EMBL" id="LT984806">
    <property type="protein sequence ID" value="SPD48081.1"/>
    <property type="molecule type" value="Genomic_DNA"/>
</dbReference>
<dbReference type="Proteomes" id="UP000256710">
    <property type="component" value="Unassembled WGS sequence"/>
</dbReference>
<name>A0A375H7X0_9BURK</name>
<dbReference type="EMBL" id="OFTC01000017">
    <property type="protein sequence ID" value="SOZ36084.1"/>
    <property type="molecule type" value="Genomic_DNA"/>
</dbReference>
<proteinExistence type="predicted"/>
<protein>
    <submittedName>
        <fullName evidence="2">Uncharacterized protein</fullName>
    </submittedName>
</protein>
<sequence>MNVMEHYSSRDRRLDVRLRPLKERQNPRSLAF</sequence>
<dbReference type="AlphaFoldDB" id="A0A375H7X0"/>
<gene>
    <name evidence="1" type="ORF">CBM2605_A240086</name>
    <name evidence="2" type="ORF">CBM2607_20067</name>
</gene>
<reference evidence="3 4" key="1">
    <citation type="submission" date="2018-01" db="EMBL/GenBank/DDBJ databases">
        <authorList>
            <person name="Clerissi C."/>
        </authorList>
    </citation>
    <scope>NUCLEOTIDE SEQUENCE [LARGE SCALE GENOMIC DNA]</scope>
    <source>
        <strain evidence="1">Cupriavidus taiwanensis STM 6082</strain>
        <strain evidence="2">Cupriavidus taiwanensis STM 6160</strain>
    </source>
</reference>
<evidence type="ECO:0000313" key="2">
    <source>
        <dbReference type="EMBL" id="SPD48081.1"/>
    </source>
</evidence>
<keyword evidence="4" id="KW-1185">Reference proteome</keyword>
<organism evidence="2 3">
    <name type="scientific">Cupriavidus neocaledonicus</name>
    <dbReference type="NCBI Taxonomy" id="1040979"/>
    <lineage>
        <taxon>Bacteria</taxon>
        <taxon>Pseudomonadati</taxon>
        <taxon>Pseudomonadota</taxon>
        <taxon>Betaproteobacteria</taxon>
        <taxon>Burkholderiales</taxon>
        <taxon>Burkholderiaceae</taxon>
        <taxon>Cupriavidus</taxon>
    </lineage>
</organism>
<dbReference type="Proteomes" id="UP000255168">
    <property type="component" value="Chromosome I"/>
</dbReference>
<accession>A0A375H7X0</accession>